<evidence type="ECO:0000313" key="11">
    <source>
        <dbReference type="EMBL" id="KAJ2921133.1"/>
    </source>
</evidence>
<name>A0A9W8IWQ5_9AGAR</name>
<dbReference type="InterPro" id="IPR013103">
    <property type="entry name" value="RVT_2"/>
</dbReference>
<dbReference type="Pfam" id="PF25597">
    <property type="entry name" value="SH3_retrovirus"/>
    <property type="match status" value="1"/>
</dbReference>
<dbReference type="PANTHER" id="PTHR42648:SF24">
    <property type="entry name" value="INTEGRASE CATALYTIC DOMAIN-CONTAINING PROTEIN"/>
    <property type="match status" value="1"/>
</dbReference>
<dbReference type="CDD" id="cd09272">
    <property type="entry name" value="RNase_HI_RT_Ty1"/>
    <property type="match status" value="1"/>
</dbReference>
<dbReference type="Pfam" id="PF13976">
    <property type="entry name" value="gag_pre-integrs"/>
    <property type="match status" value="1"/>
</dbReference>
<dbReference type="GO" id="GO:0015074">
    <property type="term" value="P:DNA integration"/>
    <property type="evidence" value="ECO:0007669"/>
    <property type="project" value="InterPro"/>
</dbReference>
<evidence type="ECO:0000256" key="9">
    <source>
        <dbReference type="SAM" id="MobiDB-lite"/>
    </source>
</evidence>
<feature type="compositionally biased region" description="Low complexity" evidence="9">
    <location>
        <begin position="1885"/>
        <end position="1906"/>
    </location>
</feature>
<sequence>MSTGLGTDGAQAPANNNHHDAHGGVPLSISNNSTIGGRQAYTDDRTSESESEDFHDDEDQQREHEARQGRQAAGMLLDTPFVPNPPPLSSTPTSTIFGRSSVPVFSVPSTVTGRRNYGLSSGTTGGNPKHSVHTSTGAAGAGSGSGQVVPYVPPQASSDSATQALCHLASTYLQNGVAVPAELLSAIVSTSVQERGASPSSSAFGSRPIVQEPVTAPPLAPLLPSSTFERDRPPHLARPRVPARHDAPAGGVLSVDESAALVAWEDLDMVAREVLGLVVSATVYRSLLGDLARRGSTYTAQDLYAVLFDRYGHGSWDSGNMIWEKARRMVCSGVELVPGFVDAYVQAVREVEESLVNVQSALMVEVMLEALPRAEFACLLADFRRSKRELGAGVADLGFEDVLTWADSVLDLHRQLTASSFRAGCPAHRPLPVPPGAPRSGPVVPSSHQLPVSAVAAAVLAPPRPQVAGGGVQGPSRKDPQSQIPGSRFSSAVCDNCKIPGHMAQCLKPGGDRHKTGPSLNRGYLADDGGELAEHGVDNGEGGRELDEVEALVASAQGIELDLSIQSTDMSFLVDEDEYGFFSAAYELDANGDGIALVAGRELDRRTPFNAVIDSGCTRHVLNDLSCFHDFMPVRLNVGTANSKPLVVHGKGTVKFSVRMTGGETLDVVLDDCLYAPTCPVNLLSVGALTDVLKWRIMFSDRRTVCWRHEPGQRPTSFLVLPRSGRLSVIACNFVPAPSDPDLPQAFIVSVDDEEVAASAGGHFTFVPPKLTAALWHRRLGHPGHESVRSILQTGVVSGVESVDSDLSFKCSACIQGRYPASPFVNNGYRYHVPGELVHIDICGPFPVRTMGCRYFIILLDDATNFGWTCLLKTCDKAFGFFKFVEARLLTLLEKKIVRVRLDGAAELCKGVLEDHFKAKGISYQVTARYAHQQNGKAERYIWTIQDTATVVMVDSGLNQTFWGWAVKFSQHVRNRLTTSTLPPGTTPYEALLGMKLDLSGLRVFGCRCYPLIPPELRRKGDLRRYEAIFLGYETDRVGWTVMGLDGRVVFAHDVIFDESTMGGMVSPRARVVLSPPTIDGVESGPVLRRSPRLARIAGDEQAMVVGDEETSIVDEAPLFGDGSGLADARDVGSCWLALGVAEDILRRVTVVGDDWGFGYDSDMFLASDVRDGCDRGVEKLESVKVEEVEDEYNRDYHLCHESFDGYCRDFRAYMCVVSHRRIFDDADDIPSSLTFDGRFCDLDDDLFGVEDDPVVAMAAYDLSKPPASYAEAMRRPDREVWVAAMRRELAKLNERGTFQPVERPEGKSLVGVKWVFDYKYNPDGSIIEGMEKARLVAQGFSQREGDYGHTHSPVATKESVNATYAITAYYDHELYVFDIKQAFTHSKVREEVYCRQIPGFPESDPKLVLKLCVALYGLKQAVFKWYCLFLKALLSIGLRRSEVDHAYFIGVWRQSPDPETIPMPSDGSPLRLLVPIHVDDGLASTNSTALYLWFLREFKGCGIEVVDLGIASMYLGARIYRDRANRRLWLSQSPFITTLLEDWKMYPCNPAKVPLETMPFDMPDSKTSVLTDHMPYQDLTKAYQSLVGSYQYLASTYWPELSTAAMVLEHHSLKPEAKHMAAAKHVMRYLYGTRNYVLMFDPEKTINDTVNSHIRAAAAFMDADWASDSTTRLSISGYAIYFMGSLVGWSSVRQRVIALSSTEAEYYAIVHAAKRVLWFRLFLMTSGIEIPGPFPMLIDNKSAIAQASSPAISARSKHIHIKYLFIKNYFGDAPIGSDIYDAVCPTSVVCVFPSGPCWAKTPAPFALSCVRIFGKFLLWDHSGTLHVKILDIAFNACAQDVALSPDSGGTAMSIPTGAPKQKFAAIVLTLAGPSFTSPIPPIPDSADPDSSPKTKQPAKAPAKPKASPKVKKPISKKKLIKEKKPTLAPQQSSTCQNTATMAPIPNETVEEDNAILTIM</sequence>
<keyword evidence="3" id="KW-0479">Metal-binding</keyword>
<gene>
    <name evidence="11" type="ORF">H1R20_g15960</name>
</gene>
<dbReference type="GO" id="GO:0046872">
    <property type="term" value="F:metal ion binding"/>
    <property type="evidence" value="ECO:0007669"/>
    <property type="project" value="UniProtKB-KW"/>
</dbReference>
<protein>
    <recommendedName>
        <fullName evidence="10">Integrase catalytic domain-containing protein</fullName>
    </recommendedName>
</protein>
<evidence type="ECO:0000256" key="4">
    <source>
        <dbReference type="ARBA" id="ARBA00022750"/>
    </source>
</evidence>
<evidence type="ECO:0000313" key="12">
    <source>
        <dbReference type="Proteomes" id="UP001140091"/>
    </source>
</evidence>
<proteinExistence type="predicted"/>
<dbReference type="OrthoDB" id="3243429at2759"/>
<dbReference type="Proteomes" id="UP001140091">
    <property type="component" value="Unassembled WGS sequence"/>
</dbReference>
<comment type="caution">
    <text evidence="11">The sequence shown here is derived from an EMBL/GenBank/DDBJ whole genome shotgun (WGS) entry which is preliminary data.</text>
</comment>
<evidence type="ECO:0000256" key="5">
    <source>
        <dbReference type="ARBA" id="ARBA00022801"/>
    </source>
</evidence>
<comment type="catalytic activity">
    <reaction evidence="8">
        <text>DNA(n) + a 2'-deoxyribonucleoside 5'-triphosphate = DNA(n+1) + diphosphate</text>
        <dbReference type="Rhea" id="RHEA:22508"/>
        <dbReference type="Rhea" id="RHEA-COMP:17339"/>
        <dbReference type="Rhea" id="RHEA-COMP:17340"/>
        <dbReference type="ChEBI" id="CHEBI:33019"/>
        <dbReference type="ChEBI" id="CHEBI:61560"/>
        <dbReference type="ChEBI" id="CHEBI:173112"/>
        <dbReference type="EC" id="2.7.7.7"/>
    </reaction>
</comment>
<evidence type="ECO:0000256" key="6">
    <source>
        <dbReference type="ARBA" id="ARBA00022884"/>
    </source>
</evidence>
<feature type="region of interest" description="Disordered" evidence="9">
    <location>
        <begin position="1"/>
        <end position="69"/>
    </location>
</feature>
<reference evidence="11" key="1">
    <citation type="submission" date="2022-06" db="EMBL/GenBank/DDBJ databases">
        <title>Genome Sequence of Candolleomyces eurysporus.</title>
        <authorList>
            <person name="Buettner E."/>
        </authorList>
    </citation>
    <scope>NUCLEOTIDE SEQUENCE</scope>
    <source>
        <strain evidence="11">VTCC 930004</strain>
    </source>
</reference>
<feature type="compositionally biased region" description="Basic residues" evidence="9">
    <location>
        <begin position="1907"/>
        <end position="1922"/>
    </location>
</feature>
<dbReference type="GO" id="GO:0003887">
    <property type="term" value="F:DNA-directed DNA polymerase activity"/>
    <property type="evidence" value="ECO:0007669"/>
    <property type="project" value="UniProtKB-EC"/>
</dbReference>
<feature type="region of interest" description="Disordered" evidence="9">
    <location>
        <begin position="1879"/>
        <end position="1953"/>
    </location>
</feature>
<dbReference type="GO" id="GO:0003964">
    <property type="term" value="F:RNA-directed DNA polymerase activity"/>
    <property type="evidence" value="ECO:0007669"/>
    <property type="project" value="UniProtKB-EC"/>
</dbReference>
<dbReference type="InterPro" id="IPR039537">
    <property type="entry name" value="Retrotran_Ty1/copia-like"/>
</dbReference>
<dbReference type="PROSITE" id="PS50994">
    <property type="entry name" value="INTEGRASE"/>
    <property type="match status" value="1"/>
</dbReference>
<dbReference type="InterPro" id="IPR025724">
    <property type="entry name" value="GAG-pre-integrase_dom"/>
</dbReference>
<evidence type="ECO:0000256" key="1">
    <source>
        <dbReference type="ARBA" id="ARBA00022578"/>
    </source>
</evidence>
<dbReference type="GO" id="GO:0032196">
    <property type="term" value="P:transposition"/>
    <property type="evidence" value="ECO:0007669"/>
    <property type="project" value="UniProtKB-KW"/>
</dbReference>
<dbReference type="InterPro" id="IPR043502">
    <property type="entry name" value="DNA/RNA_pol_sf"/>
</dbReference>
<comment type="catalytic activity">
    <reaction evidence="7">
        <text>DNA(n) + a 2'-deoxyribonucleoside 5'-triphosphate = DNA(n+1) + diphosphate</text>
        <dbReference type="Rhea" id="RHEA:22508"/>
        <dbReference type="Rhea" id="RHEA-COMP:17339"/>
        <dbReference type="Rhea" id="RHEA-COMP:17340"/>
        <dbReference type="ChEBI" id="CHEBI:33019"/>
        <dbReference type="ChEBI" id="CHEBI:61560"/>
        <dbReference type="ChEBI" id="CHEBI:173112"/>
        <dbReference type="EC" id="2.7.7.49"/>
    </reaction>
</comment>
<dbReference type="PANTHER" id="PTHR42648">
    <property type="entry name" value="TRANSPOSASE, PUTATIVE-RELATED"/>
    <property type="match status" value="1"/>
</dbReference>
<keyword evidence="2" id="KW-0645">Protease</keyword>
<organism evidence="11 12">
    <name type="scientific">Candolleomyces eurysporus</name>
    <dbReference type="NCBI Taxonomy" id="2828524"/>
    <lineage>
        <taxon>Eukaryota</taxon>
        <taxon>Fungi</taxon>
        <taxon>Dikarya</taxon>
        <taxon>Basidiomycota</taxon>
        <taxon>Agaricomycotina</taxon>
        <taxon>Agaricomycetes</taxon>
        <taxon>Agaricomycetidae</taxon>
        <taxon>Agaricales</taxon>
        <taxon>Agaricineae</taxon>
        <taxon>Psathyrellaceae</taxon>
        <taxon>Candolleomyces</taxon>
    </lineage>
</organism>
<keyword evidence="1" id="KW-0815">Transposition</keyword>
<dbReference type="InterPro" id="IPR001584">
    <property type="entry name" value="Integrase_cat-core"/>
</dbReference>
<dbReference type="Pfam" id="PF22936">
    <property type="entry name" value="Pol_BBD"/>
    <property type="match status" value="1"/>
</dbReference>
<dbReference type="SUPFAM" id="SSF53098">
    <property type="entry name" value="Ribonuclease H-like"/>
    <property type="match status" value="1"/>
</dbReference>
<feature type="region of interest" description="Disordered" evidence="9">
    <location>
        <begin position="116"/>
        <end position="145"/>
    </location>
</feature>
<evidence type="ECO:0000256" key="2">
    <source>
        <dbReference type="ARBA" id="ARBA00022670"/>
    </source>
</evidence>
<feature type="compositionally biased region" description="Polar residues" evidence="9">
    <location>
        <begin position="1929"/>
        <end position="1941"/>
    </location>
</feature>
<evidence type="ECO:0000256" key="7">
    <source>
        <dbReference type="ARBA" id="ARBA00048173"/>
    </source>
</evidence>
<dbReference type="GO" id="GO:0005634">
    <property type="term" value="C:nucleus"/>
    <property type="evidence" value="ECO:0007669"/>
    <property type="project" value="UniProtKB-ARBA"/>
</dbReference>
<feature type="compositionally biased region" description="Acidic residues" evidence="9">
    <location>
        <begin position="49"/>
        <end position="60"/>
    </location>
</feature>
<dbReference type="Pfam" id="PF07727">
    <property type="entry name" value="RVT_2"/>
    <property type="match status" value="1"/>
</dbReference>
<dbReference type="InterPro" id="IPR012337">
    <property type="entry name" value="RNaseH-like_sf"/>
</dbReference>
<keyword evidence="5" id="KW-0378">Hydrolase</keyword>
<feature type="non-terminal residue" evidence="11">
    <location>
        <position position="1"/>
    </location>
</feature>
<dbReference type="InterPro" id="IPR036397">
    <property type="entry name" value="RNaseH_sf"/>
</dbReference>
<accession>A0A9W8IWQ5</accession>
<feature type="region of interest" description="Disordered" evidence="9">
    <location>
        <begin position="466"/>
        <end position="487"/>
    </location>
</feature>
<dbReference type="GO" id="GO:0003723">
    <property type="term" value="F:RNA binding"/>
    <property type="evidence" value="ECO:0007669"/>
    <property type="project" value="UniProtKB-KW"/>
</dbReference>
<dbReference type="InterPro" id="IPR057670">
    <property type="entry name" value="SH3_retrovirus"/>
</dbReference>
<keyword evidence="4" id="KW-0064">Aspartyl protease</keyword>
<dbReference type="GO" id="GO:0006508">
    <property type="term" value="P:proteolysis"/>
    <property type="evidence" value="ECO:0007669"/>
    <property type="project" value="UniProtKB-KW"/>
</dbReference>
<keyword evidence="6" id="KW-0694">RNA-binding</keyword>
<dbReference type="SUPFAM" id="SSF56672">
    <property type="entry name" value="DNA/RNA polymerases"/>
    <property type="match status" value="1"/>
</dbReference>
<dbReference type="GO" id="GO:0004190">
    <property type="term" value="F:aspartic-type endopeptidase activity"/>
    <property type="evidence" value="ECO:0007669"/>
    <property type="project" value="UniProtKB-KW"/>
</dbReference>
<keyword evidence="12" id="KW-1185">Reference proteome</keyword>
<dbReference type="InterPro" id="IPR054722">
    <property type="entry name" value="PolX-like_BBD"/>
</dbReference>
<dbReference type="EMBL" id="JANBPK010001667">
    <property type="protein sequence ID" value="KAJ2921133.1"/>
    <property type="molecule type" value="Genomic_DNA"/>
</dbReference>
<dbReference type="Gene3D" id="3.30.420.10">
    <property type="entry name" value="Ribonuclease H-like superfamily/Ribonuclease H"/>
    <property type="match status" value="1"/>
</dbReference>
<feature type="domain" description="Integrase catalytic" evidence="10">
    <location>
        <begin position="830"/>
        <end position="996"/>
    </location>
</feature>
<evidence type="ECO:0000256" key="3">
    <source>
        <dbReference type="ARBA" id="ARBA00022723"/>
    </source>
</evidence>
<evidence type="ECO:0000259" key="10">
    <source>
        <dbReference type="PROSITE" id="PS50994"/>
    </source>
</evidence>
<evidence type="ECO:0000256" key="8">
    <source>
        <dbReference type="ARBA" id="ARBA00049244"/>
    </source>
</evidence>